<comment type="caution">
    <text evidence="4">The sequence shown here is derived from an EMBL/GenBank/DDBJ whole genome shotgun (WGS) entry which is preliminary data.</text>
</comment>
<organism evidence="4 5">
    <name type="scientific">Bizionia sediminis</name>
    <dbReference type="NCBI Taxonomy" id="1737064"/>
    <lineage>
        <taxon>Bacteria</taxon>
        <taxon>Pseudomonadati</taxon>
        <taxon>Bacteroidota</taxon>
        <taxon>Flavobacteriia</taxon>
        <taxon>Flavobacteriales</taxon>
        <taxon>Flavobacteriaceae</taxon>
        <taxon>Bizionia</taxon>
    </lineage>
</organism>
<dbReference type="RefSeq" id="WP_376893636.1">
    <property type="nucleotide sequence ID" value="NZ_JBHULS010000003.1"/>
</dbReference>
<accession>A0ABW5KVP1</accession>
<reference evidence="5" key="1">
    <citation type="journal article" date="2019" name="Int. J. Syst. Evol. Microbiol.">
        <title>The Global Catalogue of Microorganisms (GCM) 10K type strain sequencing project: providing services to taxonomists for standard genome sequencing and annotation.</title>
        <authorList>
            <consortium name="The Broad Institute Genomics Platform"/>
            <consortium name="The Broad Institute Genome Sequencing Center for Infectious Disease"/>
            <person name="Wu L."/>
            <person name="Ma J."/>
        </authorList>
    </citation>
    <scope>NUCLEOTIDE SEQUENCE [LARGE SCALE GENOMIC DNA]</scope>
    <source>
        <strain evidence="5">KCTC 42587</strain>
    </source>
</reference>
<dbReference type="NCBIfam" id="TIGR04183">
    <property type="entry name" value="Por_Secre_tail"/>
    <property type="match status" value="1"/>
</dbReference>
<keyword evidence="1 2" id="KW-0732">Signal</keyword>
<feature type="domain" description="Secretion system C-terminal sorting" evidence="3">
    <location>
        <begin position="208"/>
        <end position="270"/>
    </location>
</feature>
<evidence type="ECO:0000313" key="4">
    <source>
        <dbReference type="EMBL" id="MFD2551965.1"/>
    </source>
</evidence>
<sequence>MKKTTTKNLTKRLAKYGALTAAMAGIADASGQIVYTDITDFTGGSPDEYLLDLNNDGTNDFSILNNGNLFVSALDSGNEVIGSVPYASYPYGYPFALNANTVVSNNMNGTWLDNYNGYSGSVLPSLNWGGFDGNWINVTDKFLGLRFNISGNTHYGWVRMDVNEAGVVWTIKDYAYEATANAPITAGATLNVPTEAINNIKVVATNNTIKLFNLPESTNYELFNVAGQNVLQGNSQGKLHTINTNNLATGMYVLAIIDSETGKSFRKKVVL</sequence>
<name>A0ABW5KVP1_9FLAO</name>
<dbReference type="InterPro" id="IPR026444">
    <property type="entry name" value="Secre_tail"/>
</dbReference>
<keyword evidence="5" id="KW-1185">Reference proteome</keyword>
<feature type="signal peptide" evidence="2">
    <location>
        <begin position="1"/>
        <end position="29"/>
    </location>
</feature>
<evidence type="ECO:0000256" key="2">
    <source>
        <dbReference type="SAM" id="SignalP"/>
    </source>
</evidence>
<proteinExistence type="predicted"/>
<dbReference type="EMBL" id="JBHULS010000003">
    <property type="protein sequence ID" value="MFD2551965.1"/>
    <property type="molecule type" value="Genomic_DNA"/>
</dbReference>
<evidence type="ECO:0000256" key="1">
    <source>
        <dbReference type="ARBA" id="ARBA00022729"/>
    </source>
</evidence>
<evidence type="ECO:0000259" key="3">
    <source>
        <dbReference type="Pfam" id="PF18962"/>
    </source>
</evidence>
<evidence type="ECO:0000313" key="5">
    <source>
        <dbReference type="Proteomes" id="UP001597472"/>
    </source>
</evidence>
<dbReference type="Proteomes" id="UP001597472">
    <property type="component" value="Unassembled WGS sequence"/>
</dbReference>
<feature type="chain" id="PRO_5045615860" evidence="2">
    <location>
        <begin position="30"/>
        <end position="271"/>
    </location>
</feature>
<dbReference type="Pfam" id="PF18962">
    <property type="entry name" value="Por_Secre_tail"/>
    <property type="match status" value="1"/>
</dbReference>
<protein>
    <submittedName>
        <fullName evidence="4">T9SS type A sorting domain-containing protein</fullName>
    </submittedName>
</protein>
<gene>
    <name evidence="4" type="ORF">ACFSQP_09065</name>
</gene>